<evidence type="ECO:0000313" key="4">
    <source>
        <dbReference type="Proteomes" id="UP000033618"/>
    </source>
</evidence>
<dbReference type="SUPFAM" id="SSF51905">
    <property type="entry name" value="FAD/NAD(P)-binding domain"/>
    <property type="match status" value="1"/>
</dbReference>
<dbReference type="Pfam" id="PF01494">
    <property type="entry name" value="FAD_binding_3"/>
    <property type="match status" value="2"/>
</dbReference>
<dbReference type="GO" id="GO:0008688">
    <property type="term" value="F:3-(3-hydroxyphenyl)propionate hydroxylase activity"/>
    <property type="evidence" value="ECO:0007669"/>
    <property type="project" value="TreeGrafter"/>
</dbReference>
<dbReference type="InterPro" id="IPR036188">
    <property type="entry name" value="FAD/NAD-bd_sf"/>
</dbReference>
<dbReference type="Proteomes" id="UP000033618">
    <property type="component" value="Unassembled WGS sequence"/>
</dbReference>
<dbReference type="GO" id="GO:0071949">
    <property type="term" value="F:FAD binding"/>
    <property type="evidence" value="ECO:0007669"/>
    <property type="project" value="InterPro"/>
</dbReference>
<keyword evidence="1" id="KW-0560">Oxidoreductase</keyword>
<gene>
    <name evidence="3" type="ORF">WM40_00140</name>
</gene>
<organism evidence="3 4">
    <name type="scientific">Robbsia andropogonis</name>
    <dbReference type="NCBI Taxonomy" id="28092"/>
    <lineage>
        <taxon>Bacteria</taxon>
        <taxon>Pseudomonadati</taxon>
        <taxon>Pseudomonadota</taxon>
        <taxon>Betaproteobacteria</taxon>
        <taxon>Burkholderiales</taxon>
        <taxon>Burkholderiaceae</taxon>
        <taxon>Robbsia</taxon>
    </lineage>
</organism>
<dbReference type="RefSeq" id="WP_036008660.1">
    <property type="nucleotide sequence ID" value="NZ_CADFGU010000001.1"/>
</dbReference>
<dbReference type="NCBIfam" id="NF004829">
    <property type="entry name" value="PRK06183.1-3"/>
    <property type="match status" value="1"/>
</dbReference>
<protein>
    <submittedName>
        <fullName evidence="3">FAD-binding monooxygenase</fullName>
    </submittedName>
</protein>
<accession>A0A0F5K5K5</accession>
<proteinExistence type="predicted"/>
<dbReference type="PANTHER" id="PTHR43476">
    <property type="entry name" value="3-(3-HYDROXY-PHENYL)PROPIONATE/3-HYDROXYCINNAMIC ACID HYDROXYLASE"/>
    <property type="match status" value="1"/>
</dbReference>
<dbReference type="Gene3D" id="3.30.9.10">
    <property type="entry name" value="D-Amino Acid Oxidase, subunit A, domain 2"/>
    <property type="match status" value="1"/>
</dbReference>
<evidence type="ECO:0000259" key="2">
    <source>
        <dbReference type="Pfam" id="PF01494"/>
    </source>
</evidence>
<dbReference type="EMBL" id="LAQU01000001">
    <property type="protein sequence ID" value="KKB65134.1"/>
    <property type="molecule type" value="Genomic_DNA"/>
</dbReference>
<evidence type="ECO:0000313" key="3">
    <source>
        <dbReference type="EMBL" id="KKB65134.1"/>
    </source>
</evidence>
<dbReference type="PATRIC" id="fig|28092.6.peg.34"/>
<dbReference type="GO" id="GO:0019622">
    <property type="term" value="P:3-(3-hydroxy)phenylpropionate catabolic process"/>
    <property type="evidence" value="ECO:0007669"/>
    <property type="project" value="TreeGrafter"/>
</dbReference>
<dbReference type="InterPro" id="IPR050631">
    <property type="entry name" value="PheA/TfdB_FAD_monoxygenase"/>
</dbReference>
<sequence>MNAHYDVLIVGFGPSGAVAANLLGAAGLRILCIDASRTVYEKPRAIAVDHEIMRVFQEIGIVDEIAEHIAVFPPSEFYGVDGQLIKRIHQVPEPYPLGYIPTMVFTQPPVEAALRAHAAKKPNVEIALGTRLVEFDRGQDAAIDHAGDDVGTRPGTASGGRTHEKITAHLRDDTGVERTVTAEYMIGCDGASSTVRNQLGIRYEDLVFDEPWLVIDMMVNESGLAKLPSTAVQYCEPSRPATYIVGPGRHRRWEIMLQEDEDPKHMQQEAQVWQLLSRWLAPEDGVLWRAASYRFHALVAKEWRKGNVFIAGDAAHQQPPFIGQGMCQGVRDVVNLCWKLKQVIRGEARDTLLDSYQIERSTHVRTLTSRIKALGQVICERDLEKARLRDARLLEEAGGVIKTVTRQEIVPPLQAGLLSTTDHLANGTLFPQPRIRHEGKTALFDTVIGDGWRVVLANDEPLPASLRTLLSQRHIRIAQVCKEREKVSVEVEGETRRVVELDRVLENWFAKHACTAAIVRPDHYVYGVAEHPNELVPMLEALSSVM</sequence>
<keyword evidence="3" id="KW-0503">Monooxygenase</keyword>
<keyword evidence="4" id="KW-1185">Reference proteome</keyword>
<dbReference type="OrthoDB" id="3443359at2"/>
<reference evidence="3 4" key="1">
    <citation type="submission" date="2015-03" db="EMBL/GenBank/DDBJ databases">
        <title>Draft Genome Sequence of Burkholderia andropogonis type strain ICMP2807, isolated from Sorghum bicolor.</title>
        <authorList>
            <person name="Lopes-Santos L."/>
            <person name="Castro D.B."/>
            <person name="Ottoboni L.M."/>
            <person name="Park D."/>
            <person name="Weirc B.S."/>
            <person name="Destefano S.A."/>
        </authorList>
    </citation>
    <scope>NUCLEOTIDE SEQUENCE [LARGE SCALE GENOMIC DNA]</scope>
    <source>
        <strain evidence="3 4">ICMP2807</strain>
    </source>
</reference>
<feature type="domain" description="FAD-binding" evidence="2">
    <location>
        <begin position="5"/>
        <end position="140"/>
    </location>
</feature>
<dbReference type="PRINTS" id="PR00420">
    <property type="entry name" value="RNGMNOXGNASE"/>
</dbReference>
<dbReference type="AlphaFoldDB" id="A0A0F5K5K5"/>
<comment type="caution">
    <text evidence="3">The sequence shown here is derived from an EMBL/GenBank/DDBJ whole genome shotgun (WGS) entry which is preliminary data.</text>
</comment>
<dbReference type="STRING" id="28092.WM40_00140"/>
<feature type="domain" description="FAD-binding" evidence="2">
    <location>
        <begin position="161"/>
        <end position="369"/>
    </location>
</feature>
<dbReference type="InterPro" id="IPR002938">
    <property type="entry name" value="FAD-bd"/>
</dbReference>
<evidence type="ECO:0000256" key="1">
    <source>
        <dbReference type="ARBA" id="ARBA00023002"/>
    </source>
</evidence>
<dbReference type="Gene3D" id="3.50.50.60">
    <property type="entry name" value="FAD/NAD(P)-binding domain"/>
    <property type="match status" value="1"/>
</dbReference>
<dbReference type="PANTHER" id="PTHR43476:SF3">
    <property type="entry name" value="FAD-BINDING MONOOXYGENASE"/>
    <property type="match status" value="1"/>
</dbReference>
<name>A0A0F5K5K5_9BURK</name>